<dbReference type="SUPFAM" id="SSF47336">
    <property type="entry name" value="ACP-like"/>
    <property type="match status" value="1"/>
</dbReference>
<dbReference type="InterPro" id="IPR020806">
    <property type="entry name" value="PKS_PP-bd"/>
</dbReference>
<dbReference type="InterPro" id="IPR036736">
    <property type="entry name" value="ACP-like_sf"/>
</dbReference>
<name>A0ABZ1YVE5_9NOCA</name>
<keyword evidence="2" id="KW-0597">Phosphoprotein</keyword>
<dbReference type="EMBL" id="CP109441">
    <property type="protein sequence ID" value="WUV45861.1"/>
    <property type="molecule type" value="Genomic_DNA"/>
</dbReference>
<evidence type="ECO:0000313" key="4">
    <source>
        <dbReference type="EMBL" id="WUV45861.1"/>
    </source>
</evidence>
<dbReference type="InterPro" id="IPR009081">
    <property type="entry name" value="PP-bd_ACP"/>
</dbReference>
<gene>
    <name evidence="4" type="ORF">OG563_43440</name>
</gene>
<dbReference type="SMART" id="SM00823">
    <property type="entry name" value="PKS_PP"/>
    <property type="match status" value="1"/>
</dbReference>
<accession>A0ABZ1YVE5</accession>
<feature type="domain" description="Carrier" evidence="3">
    <location>
        <begin position="7"/>
        <end position="82"/>
    </location>
</feature>
<evidence type="ECO:0000256" key="1">
    <source>
        <dbReference type="ARBA" id="ARBA00022450"/>
    </source>
</evidence>
<evidence type="ECO:0000256" key="2">
    <source>
        <dbReference type="ARBA" id="ARBA00022553"/>
    </source>
</evidence>
<evidence type="ECO:0000259" key="3">
    <source>
        <dbReference type="PROSITE" id="PS50075"/>
    </source>
</evidence>
<dbReference type="Gene3D" id="1.10.1200.10">
    <property type="entry name" value="ACP-like"/>
    <property type="match status" value="1"/>
</dbReference>
<organism evidence="4 5">
    <name type="scientific">Nocardia vinacea</name>
    <dbReference type="NCBI Taxonomy" id="96468"/>
    <lineage>
        <taxon>Bacteria</taxon>
        <taxon>Bacillati</taxon>
        <taxon>Actinomycetota</taxon>
        <taxon>Actinomycetes</taxon>
        <taxon>Mycobacteriales</taxon>
        <taxon>Nocardiaceae</taxon>
        <taxon>Nocardia</taxon>
    </lineage>
</organism>
<keyword evidence="1" id="KW-0596">Phosphopantetheine</keyword>
<keyword evidence="5" id="KW-1185">Reference proteome</keyword>
<protein>
    <submittedName>
        <fullName evidence="4">Phosphopantetheine-binding protein</fullName>
    </submittedName>
</protein>
<proteinExistence type="predicted"/>
<dbReference type="PROSITE" id="PS50075">
    <property type="entry name" value="CARRIER"/>
    <property type="match status" value="1"/>
</dbReference>
<sequence length="83" mass="9403">MEPLTDTTCAGITAYLTRMWCTILDLDAVDPDDNFFDLGGTSFQLLMAKDRLDTELGITTELMSFFRHPTVAELADYLYGRTR</sequence>
<dbReference type="Pfam" id="PF00550">
    <property type="entry name" value="PP-binding"/>
    <property type="match status" value="1"/>
</dbReference>
<reference evidence="4" key="1">
    <citation type="submission" date="2022-10" db="EMBL/GenBank/DDBJ databases">
        <title>The complete genomes of actinobacterial strains from the NBC collection.</title>
        <authorList>
            <person name="Joergensen T.S."/>
            <person name="Alvarez Arevalo M."/>
            <person name="Sterndorff E.B."/>
            <person name="Faurdal D."/>
            <person name="Vuksanovic O."/>
            <person name="Mourched A.-S."/>
            <person name="Charusanti P."/>
            <person name="Shaw S."/>
            <person name="Blin K."/>
            <person name="Weber T."/>
        </authorList>
    </citation>
    <scope>NUCLEOTIDE SEQUENCE</scope>
    <source>
        <strain evidence="4">NBC_01482</strain>
    </source>
</reference>
<dbReference type="RefSeq" id="WP_329409370.1">
    <property type="nucleotide sequence ID" value="NZ_CP109441.1"/>
</dbReference>
<evidence type="ECO:0000313" key="5">
    <source>
        <dbReference type="Proteomes" id="UP001432062"/>
    </source>
</evidence>
<dbReference type="Proteomes" id="UP001432062">
    <property type="component" value="Chromosome"/>
</dbReference>